<keyword evidence="3" id="KW-0347">Helicase</keyword>
<dbReference type="Proteomes" id="UP000284706">
    <property type="component" value="Unassembled WGS sequence"/>
</dbReference>
<dbReference type="EMBL" id="NHYE01001302">
    <property type="protein sequence ID" value="PPQ97003.1"/>
    <property type="molecule type" value="Genomic_DNA"/>
</dbReference>
<dbReference type="PANTHER" id="PTHR43788:SF8">
    <property type="entry name" value="DNA-BINDING PROTEIN SMUBP-2"/>
    <property type="match status" value="1"/>
</dbReference>
<dbReference type="STRING" id="231916.A0A409Y212"/>
<keyword evidence="4" id="KW-0067">ATP-binding</keyword>
<evidence type="ECO:0000256" key="1">
    <source>
        <dbReference type="ARBA" id="ARBA00022741"/>
    </source>
</evidence>
<evidence type="ECO:0000256" key="2">
    <source>
        <dbReference type="ARBA" id="ARBA00022801"/>
    </source>
</evidence>
<proteinExistence type="predicted"/>
<dbReference type="InterPro" id="IPR047187">
    <property type="entry name" value="SF1_C_Upf1"/>
</dbReference>
<evidence type="ECO:0000259" key="5">
    <source>
        <dbReference type="Pfam" id="PF13087"/>
    </source>
</evidence>
<organism evidence="6 7">
    <name type="scientific">Gymnopilus dilepis</name>
    <dbReference type="NCBI Taxonomy" id="231916"/>
    <lineage>
        <taxon>Eukaryota</taxon>
        <taxon>Fungi</taxon>
        <taxon>Dikarya</taxon>
        <taxon>Basidiomycota</taxon>
        <taxon>Agaricomycotina</taxon>
        <taxon>Agaricomycetes</taxon>
        <taxon>Agaricomycetidae</taxon>
        <taxon>Agaricales</taxon>
        <taxon>Agaricineae</taxon>
        <taxon>Hymenogastraceae</taxon>
        <taxon>Gymnopilus</taxon>
    </lineage>
</organism>
<gene>
    <name evidence="6" type="ORF">CVT26_006447</name>
</gene>
<evidence type="ECO:0000313" key="7">
    <source>
        <dbReference type="Proteomes" id="UP000284706"/>
    </source>
</evidence>
<dbReference type="GO" id="GO:0016787">
    <property type="term" value="F:hydrolase activity"/>
    <property type="evidence" value="ECO:0007669"/>
    <property type="project" value="UniProtKB-KW"/>
</dbReference>
<name>A0A409Y212_9AGAR</name>
<accession>A0A409Y212</accession>
<dbReference type="InterPro" id="IPR050534">
    <property type="entry name" value="Coronavir_polyprotein_1ab"/>
</dbReference>
<evidence type="ECO:0000313" key="6">
    <source>
        <dbReference type="EMBL" id="PPQ97003.1"/>
    </source>
</evidence>
<dbReference type="InParanoid" id="A0A409Y212"/>
<sequence>MVKPLSATDLAVHQHLECDLYIHNVYHQVQISGPPSGPQNPSGLSAAHFKRGLDWEVVLFSWLDAQNLLLRVPITPLEAGSLLENIRADERNHFFIAGLTFLPPRQYLDERFNAEKRVPIAFGLAKLDLLEIVKVDNRVEWRVIDAKASKSVQPSHHVQLYFYNLCLKYLLRLPPYSALDEAGVWLPGDAFSNASSPSTMDIKVIRLSLLQRTLDAFLFKELPDIVTSPYEEVNWHYNGMCRGCRFESGCRSRAVARGEIGSLPNISIEDYKVLKNLLKISRVHAVSASDGDLTDIEELHFLFQDRPAVESIERIAPTVIKRAKRVLGIPKKPSISKRDLSSPILEASMSKRIQASFCIGIFVIQDRNFEWPYQEDIAVIISVVNDPSSPSTNGDYFGVTVHTRNAKLATLSGFMSSPPDFVSKLADLIRSIESFNRGTQTYSCQFYTWSNREHASLQSTIIQAALSSHSSKSEVRLCIGALSQGASLLQTTFQPHLLSGALLNFLANGRWSMTECRVYLERMGLPTDGTIQVLRKRIHTELERLRGPSGASGAEGHPKQLGQLASVVILKKEIERQLAFPVPGYWDLQECVLLLLDAKLSCPPDEEIFTVYKSAADDDALQRLLVLRNRLIHQVSLAVRSRLTTKDGRSLLVNDAKMLCASFMDVCKQPHIRKLFYMQQFEVLAKLTELWQERMKGCPEAPVLQYHTVIRRSDGLHYFFRLLEGIVETSAADFPLFDKLLVRDTSDREDCSDDIPVEALLDDLALSSVVLPFNDYATGVWLQQHPRVRDHILLADVNKIHPNAEGQYPTVDLRISGTPQQTLELEKGGLYRLSPRLVDFNTAKVLSSLFELDLEWDVKGAPEHDDSVHYGIPFLQLVMAPHSLAELPTSRQYMETGKTLQRLLCDLADFNDPAARSLVLKSSQHEACQHILSNRLSVIWGPPGKFIQILTTMTLILLWPGTGKTHTISSSLVRLIIAGQQHDNTQPKIIFITATTHVAVGACHTMLLKLIHSYQSVLPSMKAYLDRVRVQLVVRGNDHSPPQRSVQSVEIYAGTVYQLYLFSKKHSFEVDCLVVDEAGQVSLGAFALVTRSLSPLARIVITGDSEQLAPILSGRYPTMKTPALFGSLLDCLMRSYSVDGSTSFPSSSQSSVVAGTSRGGMIQLIDNFSRTSRLQTDLGEFLSIIYPQQFVSHKIQSPDLAIALGTLAKDKSIDLFEEFLPIRTFLVELSKAMQGRQADTTLSPPASCHAPLALAGRPLAQRSVSLSSIRLQTWSTEFSNIPYDLHLQAEAAVAATLVLCLRTCCPGDNIFVAAPYRVQREAVKSALKTMTTNNRLEAMFDRLNIATSGVIVETIERLQGSEASFVICLLSAPKSFSGDLGFLLERRRLNVAISRAKTLCILVTSDEILCPSIKNLTSETAAKGYAFLRAYQQRAWSYDFQVQAKNRRTGASTIFNPRHSVVLATHTLLNQQPAKKLIGTGW</sequence>
<keyword evidence="2" id="KW-0378">Hydrolase</keyword>
<dbReference type="GO" id="GO:0005524">
    <property type="term" value="F:ATP binding"/>
    <property type="evidence" value="ECO:0007669"/>
    <property type="project" value="UniProtKB-KW"/>
</dbReference>
<evidence type="ECO:0000256" key="3">
    <source>
        <dbReference type="ARBA" id="ARBA00022806"/>
    </source>
</evidence>
<dbReference type="SUPFAM" id="SSF52540">
    <property type="entry name" value="P-loop containing nucleoside triphosphate hydrolases"/>
    <property type="match status" value="1"/>
</dbReference>
<dbReference type="Pfam" id="PF13245">
    <property type="entry name" value="AAA_19"/>
    <property type="match status" value="1"/>
</dbReference>
<evidence type="ECO:0000256" key="4">
    <source>
        <dbReference type="ARBA" id="ARBA00022840"/>
    </source>
</evidence>
<reference evidence="6 7" key="1">
    <citation type="journal article" date="2018" name="Evol. Lett.">
        <title>Horizontal gene cluster transfer increased hallucinogenic mushroom diversity.</title>
        <authorList>
            <person name="Reynolds H.T."/>
            <person name="Vijayakumar V."/>
            <person name="Gluck-Thaler E."/>
            <person name="Korotkin H.B."/>
            <person name="Matheny P.B."/>
            <person name="Slot J.C."/>
        </authorList>
    </citation>
    <scope>NUCLEOTIDE SEQUENCE [LARGE SCALE GENOMIC DNA]</scope>
    <source>
        <strain evidence="6 7">SRW20</strain>
    </source>
</reference>
<feature type="domain" description="DNA2/NAM7 helicase-like C-terminal" evidence="5">
    <location>
        <begin position="1288"/>
        <end position="1405"/>
    </location>
</feature>
<protein>
    <recommendedName>
        <fullName evidence="5">DNA2/NAM7 helicase-like C-terminal domain-containing protein</fullName>
    </recommendedName>
</protein>
<dbReference type="GO" id="GO:0043139">
    <property type="term" value="F:5'-3' DNA helicase activity"/>
    <property type="evidence" value="ECO:0007669"/>
    <property type="project" value="TreeGrafter"/>
</dbReference>
<keyword evidence="1" id="KW-0547">Nucleotide-binding</keyword>
<dbReference type="InterPro" id="IPR027417">
    <property type="entry name" value="P-loop_NTPase"/>
</dbReference>
<dbReference type="Pfam" id="PF13087">
    <property type="entry name" value="AAA_12"/>
    <property type="match status" value="1"/>
</dbReference>
<comment type="caution">
    <text evidence="6">The sequence shown here is derived from an EMBL/GenBank/DDBJ whole genome shotgun (WGS) entry which is preliminary data.</text>
</comment>
<dbReference type="PANTHER" id="PTHR43788">
    <property type="entry name" value="DNA2/NAM7 HELICASE FAMILY MEMBER"/>
    <property type="match status" value="1"/>
</dbReference>
<dbReference type="InterPro" id="IPR041679">
    <property type="entry name" value="DNA2/NAM7-like_C"/>
</dbReference>
<keyword evidence="7" id="KW-1185">Reference proteome</keyword>
<dbReference type="Gene3D" id="3.40.50.300">
    <property type="entry name" value="P-loop containing nucleotide triphosphate hydrolases"/>
    <property type="match status" value="2"/>
</dbReference>
<dbReference type="CDD" id="cd18808">
    <property type="entry name" value="SF1_C_Upf1"/>
    <property type="match status" value="1"/>
</dbReference>
<dbReference type="OrthoDB" id="6513042at2759"/>